<reference evidence="3" key="1">
    <citation type="submission" date="2015-04" db="UniProtKB">
        <authorList>
            <consortium name="EnsemblPlants"/>
        </authorList>
    </citation>
    <scope>IDENTIFICATION</scope>
</reference>
<name>A0A0E0CLR0_9ORYZ</name>
<keyword evidence="4" id="KW-1185">Reference proteome</keyword>
<feature type="compositionally biased region" description="Basic residues" evidence="1">
    <location>
        <begin position="1"/>
        <end position="11"/>
    </location>
</feature>
<dbReference type="Gramene" id="OMERI02G19720.2">
    <property type="protein sequence ID" value="OMERI02G19720.2"/>
    <property type="gene ID" value="OMERI02G19720"/>
</dbReference>
<sequence>MYAAPHRRNLAARRAVSRSPVPTARSASPVPEPARRPPPVPHGRLLTFKKPLGYIFLYQRSQFMFMIKGNTLCILRWMHLASVHANLLCYMMFLLNIWLNKLQFVMDVT</sequence>
<accession>A0A0E0CLR0</accession>
<feature type="transmembrane region" description="Helical" evidence="2">
    <location>
        <begin position="74"/>
        <end position="99"/>
    </location>
</feature>
<proteinExistence type="predicted"/>
<organism evidence="3">
    <name type="scientific">Oryza meridionalis</name>
    <dbReference type="NCBI Taxonomy" id="40149"/>
    <lineage>
        <taxon>Eukaryota</taxon>
        <taxon>Viridiplantae</taxon>
        <taxon>Streptophyta</taxon>
        <taxon>Embryophyta</taxon>
        <taxon>Tracheophyta</taxon>
        <taxon>Spermatophyta</taxon>
        <taxon>Magnoliopsida</taxon>
        <taxon>Liliopsida</taxon>
        <taxon>Poales</taxon>
        <taxon>Poaceae</taxon>
        <taxon>BOP clade</taxon>
        <taxon>Oryzoideae</taxon>
        <taxon>Oryzeae</taxon>
        <taxon>Oryzinae</taxon>
        <taxon>Oryza</taxon>
    </lineage>
</organism>
<dbReference type="AlphaFoldDB" id="A0A0E0CLR0"/>
<evidence type="ECO:0000313" key="3">
    <source>
        <dbReference type="EnsemblPlants" id="OMERI02G19720.2"/>
    </source>
</evidence>
<dbReference type="Proteomes" id="UP000008021">
    <property type="component" value="Chromosome 2"/>
</dbReference>
<reference evidence="3" key="2">
    <citation type="submission" date="2018-05" db="EMBL/GenBank/DDBJ databases">
        <title>OmerRS3 (Oryza meridionalis Reference Sequence Version 3).</title>
        <authorList>
            <person name="Zhang J."/>
            <person name="Kudrna D."/>
            <person name="Lee S."/>
            <person name="Talag J."/>
            <person name="Welchert J."/>
            <person name="Wing R.A."/>
        </authorList>
    </citation>
    <scope>NUCLEOTIDE SEQUENCE [LARGE SCALE GENOMIC DNA]</scope>
    <source>
        <strain evidence="3">cv. OR44</strain>
    </source>
</reference>
<dbReference type="EnsemblPlants" id="OMERI02G19720.2">
    <property type="protein sequence ID" value="OMERI02G19720.2"/>
    <property type="gene ID" value="OMERI02G19720"/>
</dbReference>
<keyword evidence="2" id="KW-0472">Membrane</keyword>
<protein>
    <submittedName>
        <fullName evidence="3">Uncharacterized protein</fullName>
    </submittedName>
</protein>
<keyword evidence="2" id="KW-1133">Transmembrane helix</keyword>
<evidence type="ECO:0000313" key="4">
    <source>
        <dbReference type="Proteomes" id="UP000008021"/>
    </source>
</evidence>
<keyword evidence="2" id="KW-0812">Transmembrane</keyword>
<feature type="compositionally biased region" description="Pro residues" evidence="1">
    <location>
        <begin position="30"/>
        <end position="41"/>
    </location>
</feature>
<evidence type="ECO:0000256" key="1">
    <source>
        <dbReference type="SAM" id="MobiDB-lite"/>
    </source>
</evidence>
<feature type="region of interest" description="Disordered" evidence="1">
    <location>
        <begin position="1"/>
        <end position="42"/>
    </location>
</feature>
<evidence type="ECO:0000256" key="2">
    <source>
        <dbReference type="SAM" id="Phobius"/>
    </source>
</evidence>